<dbReference type="GO" id="GO:0003677">
    <property type="term" value="F:DNA binding"/>
    <property type="evidence" value="ECO:0007669"/>
    <property type="project" value="InterPro"/>
</dbReference>
<keyword evidence="9" id="KW-1185">Reference proteome</keyword>
<keyword evidence="5" id="KW-0233">DNA recombination</keyword>
<evidence type="ECO:0000256" key="6">
    <source>
        <dbReference type="SAM" id="Phobius"/>
    </source>
</evidence>
<feature type="transmembrane region" description="Helical" evidence="6">
    <location>
        <begin position="670"/>
        <end position="691"/>
    </location>
</feature>
<accession>V3ZXJ3</accession>
<keyword evidence="6" id="KW-1133">Transmembrane helix</keyword>
<feature type="transmembrane region" description="Helical" evidence="6">
    <location>
        <begin position="703"/>
        <end position="726"/>
    </location>
</feature>
<evidence type="ECO:0000313" key="9">
    <source>
        <dbReference type="Proteomes" id="UP000030746"/>
    </source>
</evidence>
<keyword evidence="6" id="KW-0812">Transmembrane</keyword>
<dbReference type="GeneID" id="20242919"/>
<feature type="transmembrane region" description="Helical" evidence="6">
    <location>
        <begin position="607"/>
        <end position="627"/>
    </location>
</feature>
<dbReference type="InterPro" id="IPR002104">
    <property type="entry name" value="Integrase_catalytic"/>
</dbReference>
<protein>
    <recommendedName>
        <fullName evidence="7">Tyr recombinase domain-containing protein</fullName>
    </recommendedName>
</protein>
<dbReference type="PANTHER" id="PTHR46963:SF4">
    <property type="entry name" value="HYPOTHETICAL PROTEIN MGC115716"/>
    <property type="match status" value="1"/>
</dbReference>
<evidence type="ECO:0000256" key="3">
    <source>
        <dbReference type="ARBA" id="ARBA00022553"/>
    </source>
</evidence>
<dbReference type="InterPro" id="IPR013762">
    <property type="entry name" value="Integrase-like_cat_sf"/>
</dbReference>
<proteinExistence type="predicted"/>
<dbReference type="InterPro" id="IPR036734">
    <property type="entry name" value="Neur_chan_lig-bd_sf"/>
</dbReference>
<organism evidence="8 9">
    <name type="scientific">Lottia gigantea</name>
    <name type="common">Giant owl limpet</name>
    <dbReference type="NCBI Taxonomy" id="225164"/>
    <lineage>
        <taxon>Eukaryota</taxon>
        <taxon>Metazoa</taxon>
        <taxon>Spiralia</taxon>
        <taxon>Lophotrochozoa</taxon>
        <taxon>Mollusca</taxon>
        <taxon>Gastropoda</taxon>
        <taxon>Patellogastropoda</taxon>
        <taxon>Lottioidea</taxon>
        <taxon>Lottiidae</taxon>
        <taxon>Lottia</taxon>
    </lineage>
</organism>
<dbReference type="EMBL" id="KB201504">
    <property type="protein sequence ID" value="ESO96263.1"/>
    <property type="molecule type" value="Genomic_DNA"/>
</dbReference>
<evidence type="ECO:0000256" key="5">
    <source>
        <dbReference type="ARBA" id="ARBA00023172"/>
    </source>
</evidence>
<dbReference type="InterPro" id="IPR006202">
    <property type="entry name" value="Neur_chan_lig-bd"/>
</dbReference>
<dbReference type="GO" id="GO:0006310">
    <property type="term" value="P:DNA recombination"/>
    <property type="evidence" value="ECO:0007669"/>
    <property type="project" value="UniProtKB-KW"/>
</dbReference>
<feature type="domain" description="Tyr recombinase" evidence="7">
    <location>
        <begin position="206"/>
        <end position="423"/>
    </location>
</feature>
<dbReference type="Proteomes" id="UP000030746">
    <property type="component" value="Unassembled WGS sequence"/>
</dbReference>
<dbReference type="Pfam" id="PF02931">
    <property type="entry name" value="Neur_chan_LBD"/>
    <property type="match status" value="1"/>
</dbReference>
<reference evidence="8 9" key="1">
    <citation type="journal article" date="2013" name="Nature">
        <title>Insights into bilaterian evolution from three spiralian genomes.</title>
        <authorList>
            <person name="Simakov O."/>
            <person name="Marletaz F."/>
            <person name="Cho S.J."/>
            <person name="Edsinger-Gonzales E."/>
            <person name="Havlak P."/>
            <person name="Hellsten U."/>
            <person name="Kuo D.H."/>
            <person name="Larsson T."/>
            <person name="Lv J."/>
            <person name="Arendt D."/>
            <person name="Savage R."/>
            <person name="Osoegawa K."/>
            <person name="de Jong P."/>
            <person name="Grimwood J."/>
            <person name="Chapman J.A."/>
            <person name="Shapiro H."/>
            <person name="Aerts A."/>
            <person name="Otillar R.P."/>
            <person name="Terry A.Y."/>
            <person name="Boore J.L."/>
            <person name="Grigoriev I.V."/>
            <person name="Lindberg D.R."/>
            <person name="Seaver E.C."/>
            <person name="Weisblat D.A."/>
            <person name="Putnam N.H."/>
            <person name="Rokhsar D.S."/>
        </authorList>
    </citation>
    <scope>NUCLEOTIDE SEQUENCE [LARGE SCALE GENOMIC DNA]</scope>
</reference>
<dbReference type="InterPro" id="IPR057926">
    <property type="entry name" value="QRICH1_dom"/>
</dbReference>
<evidence type="ECO:0000256" key="1">
    <source>
        <dbReference type="ARBA" id="ARBA00004141"/>
    </source>
</evidence>
<sequence length="753" mass="87225">MSGSSDDDIFITQTKTCEIDDYNLETDTVLSDALNLEENYVKEAIQLPNFDLKYSDISDVETPNLPENAKTSLRFSKPLNDSDLKNLVKSGLSIKTENKTRWAVNLFSMWKKHRNNNNYEEKGLFNLSSQELNEALSFFIAEVRKESGDNYKPNTLYEIIISIQHYLRQNGRLIAFMDDQEYQGLRSVLNSKMKELSRLGLGINTKKSEVITIEQEEILWSKGLLGESNPQQLLDTLLFLFGLHFALRAAQEHRNLRFGMNTQLSVKYDLEGIKYLQYIEDVSKTNQGGLDHRKVSPKMTRAYENSNPLRCPVRLYEKYIALRPKNGTVDAFYLRPKKMPCSDVWYCDSPVGIHTIQSTVKRLCQSVGIIGNFSIHSLRATAATRLYQAGVDEQLITEKTGHRSNALRAYKRTSDAQQASVRVQVWVQFFKVGEIDTLKEQYTADVIVRAKWREPALDSETQIVGDLYDYHKYWNPKLSIENTIGDPKEVVRYRVVYNNKGDAYLSEKRIIKGTFMENLELNHFPFDVQDLTVTIASELPSYEVELIEDYDNRHIVNRLSFVDEQEWHLYAHTECEKKDLIIDQIDQSVKRSALSVKCRAARRPGYFVWNIFMVTFLICSLSFATFSVKKTRPENRLQLSFTLVLTAVAFKSVVNQSLPRISYLTYMDKYLLASMIMLSMVCCWHGIVTQLPDPEKADFIESIVLGCLTIIYLCYNVGFLILIYIFPYRKRRRMKQKDKIYKNELKGNRKAKY</sequence>
<keyword evidence="3" id="KW-0597">Phosphoprotein</keyword>
<dbReference type="OrthoDB" id="203862at2759"/>
<dbReference type="SUPFAM" id="SSF90112">
    <property type="entry name" value="Neurotransmitter-gated ion-channel transmembrane pore"/>
    <property type="match status" value="1"/>
</dbReference>
<dbReference type="Pfam" id="PF12012">
    <property type="entry name" value="DUF3504"/>
    <property type="match status" value="1"/>
</dbReference>
<dbReference type="KEGG" id="lgi:LOTGIDRAFT_174919"/>
<evidence type="ECO:0000259" key="7">
    <source>
        <dbReference type="PROSITE" id="PS51898"/>
    </source>
</evidence>
<dbReference type="GO" id="GO:0005230">
    <property type="term" value="F:extracellular ligand-gated monoatomic ion channel activity"/>
    <property type="evidence" value="ECO:0007669"/>
    <property type="project" value="InterPro"/>
</dbReference>
<dbReference type="CTD" id="20242919"/>
<dbReference type="PANTHER" id="PTHR46963">
    <property type="entry name" value="SIMILAR TO RIKEN CDNA E130308A19"/>
    <property type="match status" value="1"/>
</dbReference>
<dbReference type="InterPro" id="IPR042838">
    <property type="entry name" value="KIAA1958"/>
</dbReference>
<dbReference type="InterPro" id="IPR011010">
    <property type="entry name" value="DNA_brk_join_enz"/>
</dbReference>
<evidence type="ECO:0000313" key="8">
    <source>
        <dbReference type="EMBL" id="ESO96263.1"/>
    </source>
</evidence>
<dbReference type="InterPro" id="IPR021893">
    <property type="entry name" value="ZMYM2-like_C"/>
</dbReference>
<keyword evidence="6" id="KW-0472">Membrane</keyword>
<dbReference type="GO" id="GO:0016020">
    <property type="term" value="C:membrane"/>
    <property type="evidence" value="ECO:0007669"/>
    <property type="project" value="UniProtKB-SubCell"/>
</dbReference>
<dbReference type="InterPro" id="IPR036719">
    <property type="entry name" value="Neuro-gated_channel_TM_sf"/>
</dbReference>
<gene>
    <name evidence="8" type="ORF">LOTGIDRAFT_174919</name>
</gene>
<comment type="subcellular location">
    <subcellularLocation>
        <location evidence="1">Membrane</location>
        <topology evidence="1">Multi-pass membrane protein</topology>
    </subcellularLocation>
</comment>
<dbReference type="PROSITE" id="PS51898">
    <property type="entry name" value="TYR_RECOMBINASE"/>
    <property type="match status" value="1"/>
</dbReference>
<keyword evidence="4" id="KW-0832">Ubl conjugation</keyword>
<dbReference type="Gene3D" id="1.10.443.10">
    <property type="entry name" value="Intergrase catalytic core"/>
    <property type="match status" value="1"/>
</dbReference>
<dbReference type="Gene3D" id="1.20.58.390">
    <property type="entry name" value="Neurotransmitter-gated ion-channel transmembrane domain"/>
    <property type="match status" value="1"/>
</dbReference>
<dbReference type="SUPFAM" id="SSF63712">
    <property type="entry name" value="Nicotinic receptor ligand binding domain-like"/>
    <property type="match status" value="1"/>
</dbReference>
<keyword evidence="2" id="KW-1017">Isopeptide bond</keyword>
<dbReference type="RefSeq" id="XP_009053041.1">
    <property type="nucleotide sequence ID" value="XM_009054793.1"/>
</dbReference>
<dbReference type="Gene3D" id="2.70.170.10">
    <property type="entry name" value="Neurotransmitter-gated ion-channel ligand-binding domain"/>
    <property type="match status" value="1"/>
</dbReference>
<dbReference type="HOGENOM" id="CLU_369749_0_0_1"/>
<dbReference type="GO" id="GO:0015074">
    <property type="term" value="P:DNA integration"/>
    <property type="evidence" value="ECO:0007669"/>
    <property type="project" value="InterPro"/>
</dbReference>
<name>V3ZXJ3_LOTGI</name>
<evidence type="ECO:0000256" key="4">
    <source>
        <dbReference type="ARBA" id="ARBA00022843"/>
    </source>
</evidence>
<dbReference type="InterPro" id="IPR038050">
    <property type="entry name" value="Neuro_actylchol_rec"/>
</dbReference>
<dbReference type="Pfam" id="PF25561">
    <property type="entry name" value="QRICH1"/>
    <property type="match status" value="1"/>
</dbReference>
<dbReference type="SUPFAM" id="SSF56349">
    <property type="entry name" value="DNA breaking-rejoining enzymes"/>
    <property type="match status" value="1"/>
</dbReference>
<evidence type="ECO:0000256" key="2">
    <source>
        <dbReference type="ARBA" id="ARBA00022499"/>
    </source>
</evidence>
<dbReference type="FunFam" id="2.70.170.10:FF:000053">
    <property type="entry name" value="Predicted protein"/>
    <property type="match status" value="1"/>
</dbReference>
<dbReference type="AlphaFoldDB" id="V3ZXJ3"/>